<evidence type="ECO:0000313" key="2">
    <source>
        <dbReference type="EMBL" id="GBP66914.1"/>
    </source>
</evidence>
<dbReference type="Proteomes" id="UP000299102">
    <property type="component" value="Unassembled WGS sequence"/>
</dbReference>
<reference evidence="2 3" key="1">
    <citation type="journal article" date="2019" name="Commun. Biol.">
        <title>The bagworm genome reveals a unique fibroin gene that provides high tensile strength.</title>
        <authorList>
            <person name="Kono N."/>
            <person name="Nakamura H."/>
            <person name="Ohtoshi R."/>
            <person name="Tomita M."/>
            <person name="Numata K."/>
            <person name="Arakawa K."/>
        </authorList>
    </citation>
    <scope>NUCLEOTIDE SEQUENCE [LARGE SCALE GENOMIC DNA]</scope>
</reference>
<sequence>MDGRARSARRPQPAADVSRYITADKNMGFCEHLTTVDVVAFAPGFVQIATATDSGIGIENCTGRKIVKGTRIGIRCRTEIEIETRIEIENECSDGIKIKSVTGTFRVLYLLRRRERRRGRLQVSIYSSAWTPKPSRNYVRRTVARPLCGAEFRIVSSDNRVRSASQFVGVIRSHAEWTQREDIVYSNEAPPARLVAARRPGTRPARSPRVSCANSIAAGGRCARDGRAMIRDPPAMHKPDATKPTRMPGGARNYVRIVSVALPAGAVGYNPTIRRDHSNHAAWSLVTG</sequence>
<evidence type="ECO:0000313" key="3">
    <source>
        <dbReference type="Proteomes" id="UP000299102"/>
    </source>
</evidence>
<proteinExistence type="predicted"/>
<organism evidence="2 3">
    <name type="scientific">Eumeta variegata</name>
    <name type="common">Bagworm moth</name>
    <name type="synonym">Eumeta japonica</name>
    <dbReference type="NCBI Taxonomy" id="151549"/>
    <lineage>
        <taxon>Eukaryota</taxon>
        <taxon>Metazoa</taxon>
        <taxon>Ecdysozoa</taxon>
        <taxon>Arthropoda</taxon>
        <taxon>Hexapoda</taxon>
        <taxon>Insecta</taxon>
        <taxon>Pterygota</taxon>
        <taxon>Neoptera</taxon>
        <taxon>Endopterygota</taxon>
        <taxon>Lepidoptera</taxon>
        <taxon>Glossata</taxon>
        <taxon>Ditrysia</taxon>
        <taxon>Tineoidea</taxon>
        <taxon>Psychidae</taxon>
        <taxon>Oiketicinae</taxon>
        <taxon>Eumeta</taxon>
    </lineage>
</organism>
<evidence type="ECO:0000256" key="1">
    <source>
        <dbReference type="SAM" id="MobiDB-lite"/>
    </source>
</evidence>
<dbReference type="AlphaFoldDB" id="A0A4C1XW90"/>
<name>A0A4C1XW90_EUMVA</name>
<comment type="caution">
    <text evidence="2">The sequence shown here is derived from an EMBL/GenBank/DDBJ whole genome shotgun (WGS) entry which is preliminary data.</text>
</comment>
<keyword evidence="3" id="KW-1185">Reference proteome</keyword>
<feature type="compositionally biased region" description="Basic and acidic residues" evidence="1">
    <location>
        <begin position="230"/>
        <end position="243"/>
    </location>
</feature>
<accession>A0A4C1XW90</accession>
<feature type="region of interest" description="Disordered" evidence="1">
    <location>
        <begin position="230"/>
        <end position="249"/>
    </location>
</feature>
<gene>
    <name evidence="2" type="ORF">EVAR_60971_1</name>
</gene>
<protein>
    <submittedName>
        <fullName evidence="2">Uncharacterized protein</fullName>
    </submittedName>
</protein>
<dbReference type="EMBL" id="BGZK01000971">
    <property type="protein sequence ID" value="GBP66914.1"/>
    <property type="molecule type" value="Genomic_DNA"/>
</dbReference>